<reference evidence="1 2" key="1">
    <citation type="submission" date="2014-09" db="EMBL/GenBank/DDBJ databases">
        <authorList>
            <person name="Chan K.-G."/>
        </authorList>
    </citation>
    <scope>NUCLEOTIDE SEQUENCE [LARGE SCALE GENOMIC DNA]</scope>
    <source>
        <strain evidence="1 2">ND07</strain>
    </source>
</reference>
<dbReference type="InterPro" id="IPR017946">
    <property type="entry name" value="PLC-like_Pdiesterase_TIM-brl"/>
</dbReference>
<sequence>MSNQHWMGDSPEIGSLPIDQLILPGSHDSGMDKLADSLTLLQETTQDVPCIEQIRGGIRVLDLRVRANREYTPDSPNRYKLFHLNTSGRTLLGDVIHELQQFYANPDSAREIIILDFHQLDNFSDKEHQWLLELLDRTLGGRIVPYALSHLTVGQLWREFPGKTVVIAYNHWQRGPHWPGVRHGWSGEDTLSTDELKAFMDQAAGGIRYSSGLRSIQCAKYNKVLYTADDFSDRIDQWFDSQDLDSYIQQFTIINTDWSLRSRIVEHCIHACRLRGTAQQQD</sequence>
<gene>
    <name evidence="1" type="ORF">LK03_06850</name>
</gene>
<evidence type="ECO:0008006" key="3">
    <source>
        <dbReference type="Google" id="ProtNLM"/>
    </source>
</evidence>
<evidence type="ECO:0000313" key="1">
    <source>
        <dbReference type="EMBL" id="AIR89004.1"/>
    </source>
</evidence>
<dbReference type="InterPro" id="IPR051057">
    <property type="entry name" value="PI-PLC_domain"/>
</dbReference>
<dbReference type="GO" id="GO:0006629">
    <property type="term" value="P:lipid metabolic process"/>
    <property type="evidence" value="ECO:0007669"/>
    <property type="project" value="InterPro"/>
</dbReference>
<dbReference type="GO" id="GO:0008081">
    <property type="term" value="F:phosphoric diester hydrolase activity"/>
    <property type="evidence" value="ECO:0007669"/>
    <property type="project" value="InterPro"/>
</dbReference>
<accession>A0A089WPC7</accession>
<name>A0A089WPC7_9PSED</name>
<dbReference type="PROSITE" id="PS50007">
    <property type="entry name" value="PIPLC_X_DOMAIN"/>
    <property type="match status" value="1"/>
</dbReference>
<dbReference type="STRING" id="157783.LK03_06850"/>
<proteinExistence type="predicted"/>
<dbReference type="PANTHER" id="PTHR13593">
    <property type="match status" value="1"/>
</dbReference>
<dbReference type="KEGG" id="psw:LK03_06850"/>
<dbReference type="EMBL" id="CP009455">
    <property type="protein sequence ID" value="AIR89004.1"/>
    <property type="molecule type" value="Genomic_DNA"/>
</dbReference>
<dbReference type="Proteomes" id="UP000029493">
    <property type="component" value="Chromosome"/>
</dbReference>
<keyword evidence="2" id="KW-1185">Reference proteome</keyword>
<dbReference type="OrthoDB" id="7021323at2"/>
<dbReference type="AlphaFoldDB" id="A0A089WPC7"/>
<dbReference type="PANTHER" id="PTHR13593:SF103">
    <property type="entry name" value="RE10370P"/>
    <property type="match status" value="1"/>
</dbReference>
<dbReference type="Gene3D" id="3.20.20.190">
    <property type="entry name" value="Phosphatidylinositol (PI) phosphodiesterase"/>
    <property type="match status" value="1"/>
</dbReference>
<evidence type="ECO:0000313" key="2">
    <source>
        <dbReference type="Proteomes" id="UP000029493"/>
    </source>
</evidence>
<dbReference type="SUPFAM" id="SSF51695">
    <property type="entry name" value="PLC-like phosphodiesterases"/>
    <property type="match status" value="1"/>
</dbReference>
<protein>
    <recommendedName>
        <fullName evidence="3">Phosphatidylinositol diacylglycerol-lyase</fullName>
    </recommendedName>
</protein>
<organism evidence="1 2">
    <name type="scientific">Pseudomonas cremoricolorata</name>
    <dbReference type="NCBI Taxonomy" id="157783"/>
    <lineage>
        <taxon>Bacteria</taxon>
        <taxon>Pseudomonadati</taxon>
        <taxon>Pseudomonadota</taxon>
        <taxon>Gammaproteobacteria</taxon>
        <taxon>Pseudomonadales</taxon>
        <taxon>Pseudomonadaceae</taxon>
        <taxon>Pseudomonas</taxon>
    </lineage>
</organism>
<dbReference type="RefSeq" id="WP_038411631.1">
    <property type="nucleotide sequence ID" value="NZ_CP009455.1"/>
</dbReference>